<dbReference type="OrthoDB" id="10264220at2759"/>
<evidence type="ECO:0000256" key="1">
    <source>
        <dbReference type="ARBA" id="ARBA00004141"/>
    </source>
</evidence>
<geneLocation type="mitochondrion" evidence="11"/>
<keyword evidence="5 9" id="KW-0375">Hydrogen ion transport</keyword>
<gene>
    <name evidence="10" type="ORF">PBRA_004182</name>
    <name evidence="11" type="ORF">PLBR_LOCUS7544</name>
</gene>
<keyword evidence="8 9" id="KW-0472">Membrane</keyword>
<keyword evidence="4 9" id="KW-0812">Transmembrane</keyword>
<dbReference type="AlphaFoldDB" id="A0A0G4IJP2"/>
<dbReference type="OMA" id="FYLWFFL"/>
<evidence type="ECO:0000313" key="12">
    <source>
        <dbReference type="Proteomes" id="UP000039324"/>
    </source>
</evidence>
<keyword evidence="11" id="KW-0496">Mitochondrion</keyword>
<evidence type="ECO:0000256" key="6">
    <source>
        <dbReference type="ARBA" id="ARBA00022989"/>
    </source>
</evidence>
<dbReference type="PANTHER" id="PTHR11629:SF63">
    <property type="entry name" value="V-TYPE PROTON ATPASE SUBUNIT A"/>
    <property type="match status" value="1"/>
</dbReference>
<reference evidence="10 12" key="1">
    <citation type="submission" date="2015-02" db="EMBL/GenBank/DDBJ databases">
        <authorList>
            <person name="Chooi Y.-H."/>
        </authorList>
    </citation>
    <scope>NUCLEOTIDE SEQUENCE [LARGE SCALE GENOMIC DNA]</scope>
    <source>
        <strain evidence="10">E3</strain>
    </source>
</reference>
<comment type="subcellular location">
    <subcellularLocation>
        <location evidence="1">Membrane</location>
        <topology evidence="1">Multi-pass membrane protein</topology>
    </subcellularLocation>
</comment>
<keyword evidence="3 9" id="KW-0813">Transport</keyword>
<name>A0A0G4IJP2_PLABS</name>
<dbReference type="InterPro" id="IPR026028">
    <property type="entry name" value="V-type_ATPase_116kDa_su_euka"/>
</dbReference>
<evidence type="ECO:0000256" key="8">
    <source>
        <dbReference type="ARBA" id="ARBA00023136"/>
    </source>
</evidence>
<dbReference type="InterPro" id="IPR002490">
    <property type="entry name" value="V-ATPase_116kDa_su"/>
</dbReference>
<feature type="transmembrane region" description="Helical" evidence="9">
    <location>
        <begin position="451"/>
        <end position="469"/>
    </location>
</feature>
<sequence>MWRCETMSYLRMFIPNEAAHAFVDEIGRRGVMQFVDMNPNQQSFQRRYIKSITACNDVKRMVDAIRSFLDTYDVPHAEDTNFIDCPPVTPTLIESTCATVRQYYGRLVNDFTVAKELKEQLTTEQELEDVLDKSSALLDGSASAARAQLMSDAAQAGFQGLLSDVEAGHGREPVSFRFFSGVLNKVQRPTLERQVFLASRGNAYVVFFDIQHPTKEAFVIFFLGFVLEKRLTKLCHVMSINIYLQPENEGAMPQRLVECRKRQAEVREALFRTESQLKHDLFGVSSLIGTWDRILSQSRAIYSTLNLFKANDSAQMMQAEGWVPSSDQLLVREALSRALAAKGFSASNNPSVIQDIDFSARQGELTPPTFFRTNKFTSVYQSIVDTYGVPRYGELNPGVLTIVTFPFLFGVMYGDVFHGSMLFLFSLWMVLNEKKLQNGPMDEFFGAAFHGRYVLVLMGFFATYCGLIYNDFTSLPLRLFDTGWNEHTQTFDAVYPFGVDYVWYGTDSEMAFLNSLKMKMSIVIGVTHMCVGVVISLFNHLHFGNTVDVFCEFIPRIVFIGSFFGYMVFVIIYKWCLDWAALGTHRAPSLIVTLINMVLGFGRVGSDNDQFDPDPPVPLFDSQSSVQKLLITLALCAVPVMLFPKPLVLWFLHWKKQRADAVSAYHALAAEPRQDGEVQQFVADEPPVEHEHFEFGEHFVHQMIHTIEYVLGCVSNTASYLRLWALSLAHARLASVFFGKLVSDNYDSAVGIYVGFVFFASATFGVLMGMDVLECFLHALRLHWVEFMNKFYNADGVAFDPFSFLTLNKQE</sequence>
<dbReference type="GO" id="GO:0051117">
    <property type="term" value="F:ATPase binding"/>
    <property type="evidence" value="ECO:0007669"/>
    <property type="project" value="TreeGrafter"/>
</dbReference>
<feature type="transmembrane region" description="Helical" evidence="9">
    <location>
        <begin position="750"/>
        <end position="773"/>
    </location>
</feature>
<reference evidence="11 13" key="2">
    <citation type="submission" date="2018-03" db="EMBL/GenBank/DDBJ databases">
        <authorList>
            <person name="Fogelqvist J."/>
        </authorList>
    </citation>
    <scope>NUCLEOTIDE SEQUENCE [LARGE SCALE GENOMIC DNA]</scope>
</reference>
<feature type="transmembrane region" description="Helical" evidence="9">
    <location>
        <begin position="399"/>
        <end position="431"/>
    </location>
</feature>
<proteinExistence type="inferred from homology"/>
<dbReference type="GO" id="GO:0000220">
    <property type="term" value="C:vacuolar proton-transporting V-type ATPase, V0 domain"/>
    <property type="evidence" value="ECO:0007669"/>
    <property type="project" value="InterPro"/>
</dbReference>
<dbReference type="GO" id="GO:0046961">
    <property type="term" value="F:proton-transporting ATPase activity, rotational mechanism"/>
    <property type="evidence" value="ECO:0007669"/>
    <property type="project" value="InterPro"/>
</dbReference>
<dbReference type="PANTHER" id="PTHR11629">
    <property type="entry name" value="VACUOLAR PROTON ATPASES"/>
    <property type="match status" value="1"/>
</dbReference>
<dbReference type="EMBL" id="CDSF01000024">
    <property type="protein sequence ID" value="CEO95456.1"/>
    <property type="molecule type" value="Genomic_DNA"/>
</dbReference>
<evidence type="ECO:0000256" key="2">
    <source>
        <dbReference type="ARBA" id="ARBA00009904"/>
    </source>
</evidence>
<dbReference type="Proteomes" id="UP000290189">
    <property type="component" value="Unassembled WGS sequence"/>
</dbReference>
<dbReference type="PIRSF" id="PIRSF001293">
    <property type="entry name" value="ATP6V0A1"/>
    <property type="match status" value="1"/>
</dbReference>
<accession>A0A0G4IJP2</accession>
<dbReference type="EMBL" id="OVEO01000014">
    <property type="protein sequence ID" value="SPR00329.1"/>
    <property type="molecule type" value="Genomic_DNA"/>
</dbReference>
<keyword evidence="7 9" id="KW-0406">Ion transport</keyword>
<keyword evidence="6 9" id="KW-1133">Transmembrane helix</keyword>
<comment type="function">
    <text evidence="9">Essential component of the vacuolar proton pump (V-ATPase), a multimeric enzyme that catalyzes the translocation of protons across the membranes. Required for assembly and activity of the V-ATPase.</text>
</comment>
<comment type="similarity">
    <text evidence="2 9">Belongs to the V-ATPase 116 kDa subunit family.</text>
</comment>
<evidence type="ECO:0000313" key="13">
    <source>
        <dbReference type="Proteomes" id="UP000290189"/>
    </source>
</evidence>
<evidence type="ECO:0000256" key="9">
    <source>
        <dbReference type="RuleBase" id="RU361189"/>
    </source>
</evidence>
<evidence type="ECO:0000313" key="11">
    <source>
        <dbReference type="EMBL" id="SPR00329.1"/>
    </source>
</evidence>
<evidence type="ECO:0000256" key="3">
    <source>
        <dbReference type="ARBA" id="ARBA00022448"/>
    </source>
</evidence>
<feature type="transmembrane region" description="Helical" evidence="9">
    <location>
        <begin position="626"/>
        <end position="652"/>
    </location>
</feature>
<evidence type="ECO:0000313" key="10">
    <source>
        <dbReference type="EMBL" id="CEO95456.1"/>
    </source>
</evidence>
<organism evidence="10 12">
    <name type="scientific">Plasmodiophora brassicae</name>
    <name type="common">Clubroot disease agent</name>
    <dbReference type="NCBI Taxonomy" id="37360"/>
    <lineage>
        <taxon>Eukaryota</taxon>
        <taxon>Sar</taxon>
        <taxon>Rhizaria</taxon>
        <taxon>Endomyxa</taxon>
        <taxon>Phytomyxea</taxon>
        <taxon>Plasmodiophorida</taxon>
        <taxon>Plasmodiophoridae</taxon>
        <taxon>Plasmodiophora</taxon>
    </lineage>
</organism>
<feature type="transmembrane region" description="Helical" evidence="9">
    <location>
        <begin position="553"/>
        <end position="575"/>
    </location>
</feature>
<feature type="transmembrane region" description="Helical" evidence="9">
    <location>
        <begin position="520"/>
        <end position="541"/>
    </location>
</feature>
<evidence type="ECO:0000256" key="4">
    <source>
        <dbReference type="ARBA" id="ARBA00022692"/>
    </source>
</evidence>
<protein>
    <recommendedName>
        <fullName evidence="9">V-type proton ATPase subunit a</fullName>
    </recommendedName>
</protein>
<keyword evidence="12" id="KW-1185">Reference proteome</keyword>
<evidence type="ECO:0000256" key="5">
    <source>
        <dbReference type="ARBA" id="ARBA00022781"/>
    </source>
</evidence>
<dbReference type="STRING" id="37360.A0A0G4IJP2"/>
<evidence type="ECO:0000256" key="7">
    <source>
        <dbReference type="ARBA" id="ARBA00023065"/>
    </source>
</evidence>
<feature type="transmembrane region" description="Helical" evidence="9">
    <location>
        <begin position="587"/>
        <end position="606"/>
    </location>
</feature>
<dbReference type="Pfam" id="PF01496">
    <property type="entry name" value="V_ATPase_I"/>
    <property type="match status" value="1"/>
</dbReference>
<dbReference type="GO" id="GO:0007035">
    <property type="term" value="P:vacuolar acidification"/>
    <property type="evidence" value="ECO:0007669"/>
    <property type="project" value="TreeGrafter"/>
</dbReference>
<dbReference type="Proteomes" id="UP000039324">
    <property type="component" value="Unassembled WGS sequence"/>
</dbReference>